<sequence>MPQNKENKKKIFNFMDKSQEEGCLCTIVSTESKEVLVKVSEQTDLIYALFDGKTENLDIIDSRYRDIIVTDDEVEYRFNDEQGSVFFDWESTLIALLKYDGIDYELLAKEEI</sequence>
<evidence type="ECO:0000313" key="2">
    <source>
        <dbReference type="Proteomes" id="UP000472839"/>
    </source>
</evidence>
<dbReference type="Proteomes" id="UP000472839">
    <property type="component" value="Unassembled WGS sequence"/>
</dbReference>
<name>A0A6L4WWZ2_9BACT</name>
<dbReference type="AlphaFoldDB" id="A0A6L4WWZ2"/>
<proteinExistence type="predicted"/>
<evidence type="ECO:0000313" key="1">
    <source>
        <dbReference type="EMBL" id="KAB7891365.1"/>
    </source>
</evidence>
<organism evidence="1 2">
    <name type="scientific">Poseidonibacter ostreae</name>
    <dbReference type="NCBI Taxonomy" id="2654171"/>
    <lineage>
        <taxon>Bacteria</taxon>
        <taxon>Pseudomonadati</taxon>
        <taxon>Campylobacterota</taxon>
        <taxon>Epsilonproteobacteria</taxon>
        <taxon>Campylobacterales</taxon>
        <taxon>Arcobacteraceae</taxon>
        <taxon>Poseidonibacter</taxon>
    </lineage>
</organism>
<dbReference type="RefSeq" id="WP_152279468.1">
    <property type="nucleotide sequence ID" value="NZ_WFKK01000001.1"/>
</dbReference>
<protein>
    <submittedName>
        <fullName evidence="1">Uncharacterized protein</fullName>
    </submittedName>
</protein>
<gene>
    <name evidence="1" type="ORF">GBG19_00585</name>
</gene>
<dbReference type="EMBL" id="WFKK01000001">
    <property type="protein sequence ID" value="KAB7891365.1"/>
    <property type="molecule type" value="Genomic_DNA"/>
</dbReference>
<accession>A0A6L4WWZ2</accession>
<comment type="caution">
    <text evidence="1">The sequence shown here is derived from an EMBL/GenBank/DDBJ whole genome shotgun (WGS) entry which is preliminary data.</text>
</comment>
<reference evidence="1 2" key="1">
    <citation type="submission" date="2019-10" db="EMBL/GenBank/DDBJ databases">
        <title>Poseidonibacter ostreae sp. nov., isolated from the gut of the Ostrea denselamellosa.</title>
        <authorList>
            <person name="Choi A."/>
        </authorList>
    </citation>
    <scope>NUCLEOTIDE SEQUENCE [LARGE SCALE GENOMIC DNA]</scope>
    <source>
        <strain evidence="1 2">SJOD-M-33</strain>
    </source>
</reference>